<name>A0A398CBH4_9BURK</name>
<organism evidence="1 2">
    <name type="scientific">Simplicispira hankyongi</name>
    <dbReference type="NCBI Taxonomy" id="2315688"/>
    <lineage>
        <taxon>Bacteria</taxon>
        <taxon>Pseudomonadati</taxon>
        <taxon>Pseudomonadota</taxon>
        <taxon>Betaproteobacteria</taxon>
        <taxon>Burkholderiales</taxon>
        <taxon>Comamonadaceae</taxon>
        <taxon>Simplicispira</taxon>
    </lineage>
</organism>
<dbReference type="AlphaFoldDB" id="A0A398CBH4"/>
<evidence type="ECO:0000313" key="1">
    <source>
        <dbReference type="EMBL" id="RID98307.1"/>
    </source>
</evidence>
<dbReference type="Pfam" id="PF07209">
    <property type="entry name" value="DUF1415"/>
    <property type="match status" value="1"/>
</dbReference>
<accession>A0A398CBH4</accession>
<gene>
    <name evidence="1" type="ORF">D3F03_08655</name>
</gene>
<dbReference type="OrthoDB" id="277390at2"/>
<reference evidence="1 2" key="1">
    <citation type="submission" date="2018-09" db="EMBL/GenBank/DDBJ databases">
        <title>Draft genome of Simplicispira sp. NY-02.</title>
        <authorList>
            <person name="Im W.T."/>
        </authorList>
    </citation>
    <scope>NUCLEOTIDE SEQUENCE [LARGE SCALE GENOMIC DNA]</scope>
    <source>
        <strain evidence="1 2">NY-02</strain>
    </source>
</reference>
<protein>
    <submittedName>
        <fullName evidence="1">DUF1415 domain-containing protein</fullName>
    </submittedName>
</protein>
<dbReference type="EMBL" id="QXJC01000003">
    <property type="protein sequence ID" value="RID98307.1"/>
    <property type="molecule type" value="Genomic_DNA"/>
</dbReference>
<dbReference type="InterPro" id="IPR009858">
    <property type="entry name" value="DUF1415"/>
</dbReference>
<proteinExistence type="predicted"/>
<sequence>MNSTLSPPVGAAFSGMAAEAQVVQDTVRWLERAVIGLNLCPFAKSVYGKGQIHYVVCSATGIAEVLRCLETELLALAALPAAERDTTLIMLRACLGDFLDFNDFLDESDALLESLELAGVLQIASFHQQFRFAGTGDDDVSNCTNRAPWPTLHLLREESLNRAVEVFPDAGAIFGRNVERLEALGAAGWTALDVGARALPQNGVPGEVALATGEDA</sequence>
<dbReference type="Proteomes" id="UP000266302">
    <property type="component" value="Unassembled WGS sequence"/>
</dbReference>
<evidence type="ECO:0000313" key="2">
    <source>
        <dbReference type="Proteomes" id="UP000266302"/>
    </source>
</evidence>
<comment type="caution">
    <text evidence="1">The sequence shown here is derived from an EMBL/GenBank/DDBJ whole genome shotgun (WGS) entry which is preliminary data.</text>
</comment>
<keyword evidence="2" id="KW-1185">Reference proteome</keyword>